<dbReference type="GO" id="GO:0005524">
    <property type="term" value="F:ATP binding"/>
    <property type="evidence" value="ECO:0007669"/>
    <property type="project" value="InterPro"/>
</dbReference>
<name>A0A8H4V694_9HYPO</name>
<dbReference type="PANTHER" id="PTHR48011">
    <property type="entry name" value="CCR4-NOT TRANSCRIPTIONAL COMPLEX SUBUNIT CAF120-RELATED"/>
    <property type="match status" value="1"/>
</dbReference>
<dbReference type="GO" id="GO:0004672">
    <property type="term" value="F:protein kinase activity"/>
    <property type="evidence" value="ECO:0007669"/>
    <property type="project" value="InterPro"/>
</dbReference>
<dbReference type="InterPro" id="IPR011009">
    <property type="entry name" value="Kinase-like_dom_sf"/>
</dbReference>
<gene>
    <name evidence="2" type="ORF">G6O67_003692</name>
</gene>
<comment type="caution">
    <text evidence="2">The sequence shown here is derived from an EMBL/GenBank/DDBJ whole genome shotgun (WGS) entry which is preliminary data.</text>
</comment>
<dbReference type="SMART" id="SM00220">
    <property type="entry name" value="S_TKc"/>
    <property type="match status" value="1"/>
</dbReference>
<reference evidence="2 3" key="1">
    <citation type="journal article" date="2020" name="Genome Biol. Evol.">
        <title>A new high-quality draft genome assembly of the Chinese cordyceps Ophiocordyceps sinensis.</title>
        <authorList>
            <person name="Shu R."/>
            <person name="Zhang J."/>
            <person name="Meng Q."/>
            <person name="Zhang H."/>
            <person name="Zhou G."/>
            <person name="Li M."/>
            <person name="Wu P."/>
            <person name="Zhao Y."/>
            <person name="Chen C."/>
            <person name="Qin Q."/>
        </authorList>
    </citation>
    <scope>NUCLEOTIDE SEQUENCE [LARGE SCALE GENOMIC DNA]</scope>
    <source>
        <strain evidence="2 3">IOZ07</strain>
    </source>
</reference>
<dbReference type="InterPro" id="IPR000719">
    <property type="entry name" value="Prot_kinase_dom"/>
</dbReference>
<evidence type="ECO:0000313" key="3">
    <source>
        <dbReference type="Proteomes" id="UP000557566"/>
    </source>
</evidence>
<keyword evidence="3" id="KW-1185">Reference proteome</keyword>
<dbReference type="PANTHER" id="PTHR48011:SF18">
    <property type="entry name" value="MITOGEN-ACTIVATED PROTEIN KINASE KINASE KINASE 19-RELATED"/>
    <property type="match status" value="1"/>
</dbReference>
<dbReference type="OrthoDB" id="4062651at2759"/>
<dbReference type="Gene3D" id="1.10.510.10">
    <property type="entry name" value="Transferase(Phosphotransferase) domain 1"/>
    <property type="match status" value="1"/>
</dbReference>
<protein>
    <recommendedName>
        <fullName evidence="1">Protein kinase domain-containing protein</fullName>
    </recommendedName>
</protein>
<dbReference type="Proteomes" id="UP000557566">
    <property type="component" value="Unassembled WGS sequence"/>
</dbReference>
<dbReference type="AlphaFoldDB" id="A0A8H4V694"/>
<sequence>MAGLRWTYEELAQYVDQSLNPIIRQLLTICPGSHVFGIGGHSVVLCISPDIAAKVSLNPGDKRLRHEQDIFELLHDSECAHLVQCFFSGADVTFLELLANGTLHDRMSIDKPRPILHWMLQLSSAAACLEALGYAHGDINPQNILLDAFDQVKLIDFDHSPEVGDALDVGYEPYVRQHREVVGGVYGVAGPVTEQFALGSVFWYMTRGSELYSELEGSDQVDRLLDGNVPATDPRDPIDGIIGNCLNGCYVRVADLVEDIRNVLGIETQSQQTVSSSQRCDRMRVCEKYYSLITPSIGHGEAGGKIF</sequence>
<organism evidence="2 3">
    <name type="scientific">Ophiocordyceps sinensis</name>
    <dbReference type="NCBI Taxonomy" id="72228"/>
    <lineage>
        <taxon>Eukaryota</taxon>
        <taxon>Fungi</taxon>
        <taxon>Dikarya</taxon>
        <taxon>Ascomycota</taxon>
        <taxon>Pezizomycotina</taxon>
        <taxon>Sordariomycetes</taxon>
        <taxon>Hypocreomycetidae</taxon>
        <taxon>Hypocreales</taxon>
        <taxon>Ophiocordycipitaceae</taxon>
        <taxon>Ophiocordyceps</taxon>
    </lineage>
</organism>
<dbReference type="PROSITE" id="PS50011">
    <property type="entry name" value="PROTEIN_KINASE_DOM"/>
    <property type="match status" value="1"/>
</dbReference>
<dbReference type="Pfam" id="PF00069">
    <property type="entry name" value="Pkinase"/>
    <property type="match status" value="1"/>
</dbReference>
<accession>A0A8H4V694</accession>
<evidence type="ECO:0000259" key="1">
    <source>
        <dbReference type="PROSITE" id="PS50011"/>
    </source>
</evidence>
<feature type="domain" description="Protein kinase" evidence="1">
    <location>
        <begin position="30"/>
        <end position="290"/>
    </location>
</feature>
<dbReference type="SUPFAM" id="SSF56112">
    <property type="entry name" value="Protein kinase-like (PK-like)"/>
    <property type="match status" value="1"/>
</dbReference>
<evidence type="ECO:0000313" key="2">
    <source>
        <dbReference type="EMBL" id="KAF4509523.1"/>
    </source>
</evidence>
<dbReference type="GO" id="GO:0007165">
    <property type="term" value="P:signal transduction"/>
    <property type="evidence" value="ECO:0007669"/>
    <property type="project" value="TreeGrafter"/>
</dbReference>
<proteinExistence type="predicted"/>
<dbReference type="EMBL" id="JAAVMX010000004">
    <property type="protein sequence ID" value="KAF4509523.1"/>
    <property type="molecule type" value="Genomic_DNA"/>
</dbReference>
<dbReference type="InterPro" id="IPR052751">
    <property type="entry name" value="Plant_MAPKKK"/>
</dbReference>